<protein>
    <submittedName>
        <fullName evidence="1">Uncharacterized protein</fullName>
    </submittedName>
</protein>
<dbReference type="Proteomes" id="UP000837857">
    <property type="component" value="Chromosome 7"/>
</dbReference>
<evidence type="ECO:0000313" key="2">
    <source>
        <dbReference type="Proteomes" id="UP000837857"/>
    </source>
</evidence>
<evidence type="ECO:0000313" key="1">
    <source>
        <dbReference type="EMBL" id="CAH2074592.1"/>
    </source>
</evidence>
<gene>
    <name evidence="1" type="ORF">IPOD504_LOCUS16147</name>
</gene>
<accession>A0ABN8J1Y0</accession>
<organism evidence="1 2">
    <name type="scientific">Iphiclides podalirius</name>
    <name type="common">scarce swallowtail</name>
    <dbReference type="NCBI Taxonomy" id="110791"/>
    <lineage>
        <taxon>Eukaryota</taxon>
        <taxon>Metazoa</taxon>
        <taxon>Ecdysozoa</taxon>
        <taxon>Arthropoda</taxon>
        <taxon>Hexapoda</taxon>
        <taxon>Insecta</taxon>
        <taxon>Pterygota</taxon>
        <taxon>Neoptera</taxon>
        <taxon>Endopterygota</taxon>
        <taxon>Lepidoptera</taxon>
        <taxon>Glossata</taxon>
        <taxon>Ditrysia</taxon>
        <taxon>Papilionoidea</taxon>
        <taxon>Papilionidae</taxon>
        <taxon>Papilioninae</taxon>
        <taxon>Iphiclides</taxon>
    </lineage>
</organism>
<proteinExistence type="predicted"/>
<feature type="non-terminal residue" evidence="1">
    <location>
        <position position="71"/>
    </location>
</feature>
<keyword evidence="2" id="KW-1185">Reference proteome</keyword>
<dbReference type="EMBL" id="OW152819">
    <property type="protein sequence ID" value="CAH2074592.1"/>
    <property type="molecule type" value="Genomic_DNA"/>
</dbReference>
<sequence>MRLHVVPDTIQKGGKGESLVGGTFISVKENKAEAAARLFIWRRVTQYFRSTDGGERDGGGLINIPCPLGLF</sequence>
<name>A0ABN8J1Y0_9NEOP</name>
<reference evidence="1" key="1">
    <citation type="submission" date="2022-03" db="EMBL/GenBank/DDBJ databases">
        <authorList>
            <person name="Martin H S."/>
        </authorList>
    </citation>
    <scope>NUCLEOTIDE SEQUENCE</scope>
</reference>